<feature type="region of interest" description="Disordered" evidence="1">
    <location>
        <begin position="1"/>
        <end position="57"/>
    </location>
</feature>
<dbReference type="AlphaFoldDB" id="A0A9W7MK06"/>
<feature type="compositionally biased region" description="Polar residues" evidence="1">
    <location>
        <begin position="1"/>
        <end position="10"/>
    </location>
</feature>
<reference evidence="2" key="1">
    <citation type="submission" date="2023-05" db="EMBL/GenBank/DDBJ databases">
        <title>Genome and transcriptome analyses reveal genes involved in the formation of fine ridges on petal epidermal cells in Hibiscus trionum.</title>
        <authorList>
            <person name="Koshimizu S."/>
            <person name="Masuda S."/>
            <person name="Ishii T."/>
            <person name="Shirasu K."/>
            <person name="Hoshino A."/>
            <person name="Arita M."/>
        </authorList>
    </citation>
    <scope>NUCLEOTIDE SEQUENCE</scope>
    <source>
        <strain evidence="2">Hamamatsu line</strain>
    </source>
</reference>
<evidence type="ECO:0000313" key="2">
    <source>
        <dbReference type="EMBL" id="GMJ07553.1"/>
    </source>
</evidence>
<sequence length="104" mass="11741">MSRASSSNSKSEPRTCLCSPTSHPGSFRCTLHRNLNKKPSTRNRMRAVHDSPKYHANAKPTKTVLLQIIKPASHCTQRRRNFQPMPSRFCLLNGNNNRVGVVDL</sequence>
<dbReference type="PANTHER" id="PTHR33132">
    <property type="entry name" value="OSJNBB0118P14.9 PROTEIN"/>
    <property type="match status" value="1"/>
</dbReference>
<gene>
    <name evidence="2" type="ORF">HRI_004424500</name>
</gene>
<protein>
    <recommendedName>
        <fullName evidence="4">Serine-rich protein</fullName>
    </recommendedName>
</protein>
<comment type="caution">
    <text evidence="2">The sequence shown here is derived from an EMBL/GenBank/DDBJ whole genome shotgun (WGS) entry which is preliminary data.</text>
</comment>
<feature type="compositionally biased region" description="Basic residues" evidence="1">
    <location>
        <begin position="30"/>
        <end position="46"/>
    </location>
</feature>
<proteinExistence type="predicted"/>
<evidence type="ECO:0008006" key="4">
    <source>
        <dbReference type="Google" id="ProtNLM"/>
    </source>
</evidence>
<organism evidence="2 3">
    <name type="scientific">Hibiscus trionum</name>
    <name type="common">Flower of an hour</name>
    <dbReference type="NCBI Taxonomy" id="183268"/>
    <lineage>
        <taxon>Eukaryota</taxon>
        <taxon>Viridiplantae</taxon>
        <taxon>Streptophyta</taxon>
        <taxon>Embryophyta</taxon>
        <taxon>Tracheophyta</taxon>
        <taxon>Spermatophyta</taxon>
        <taxon>Magnoliopsida</taxon>
        <taxon>eudicotyledons</taxon>
        <taxon>Gunneridae</taxon>
        <taxon>Pentapetalae</taxon>
        <taxon>rosids</taxon>
        <taxon>malvids</taxon>
        <taxon>Malvales</taxon>
        <taxon>Malvaceae</taxon>
        <taxon>Malvoideae</taxon>
        <taxon>Hibiscus</taxon>
    </lineage>
</organism>
<dbReference type="OrthoDB" id="638181at2759"/>
<evidence type="ECO:0000313" key="3">
    <source>
        <dbReference type="Proteomes" id="UP001165190"/>
    </source>
</evidence>
<evidence type="ECO:0000256" key="1">
    <source>
        <dbReference type="SAM" id="MobiDB-lite"/>
    </source>
</evidence>
<keyword evidence="3" id="KW-1185">Reference proteome</keyword>
<dbReference type="EMBL" id="BSYR01000048">
    <property type="protein sequence ID" value="GMJ07553.1"/>
    <property type="molecule type" value="Genomic_DNA"/>
</dbReference>
<dbReference type="PANTHER" id="PTHR33132:SF148">
    <property type="entry name" value="SERINE-RICH PROTEIN-RELATED"/>
    <property type="match status" value="1"/>
</dbReference>
<accession>A0A9W7MK06</accession>
<name>A0A9W7MK06_HIBTR</name>
<dbReference type="Proteomes" id="UP001165190">
    <property type="component" value="Unassembled WGS sequence"/>
</dbReference>